<name>A0A814RGP7_9BILA</name>
<reference evidence="2" key="1">
    <citation type="submission" date="2021-02" db="EMBL/GenBank/DDBJ databases">
        <authorList>
            <person name="Nowell W R."/>
        </authorList>
    </citation>
    <scope>NUCLEOTIDE SEQUENCE</scope>
</reference>
<dbReference type="Proteomes" id="UP000681722">
    <property type="component" value="Unassembled WGS sequence"/>
</dbReference>
<organism evidence="2 4">
    <name type="scientific">Didymodactylos carnosus</name>
    <dbReference type="NCBI Taxonomy" id="1234261"/>
    <lineage>
        <taxon>Eukaryota</taxon>
        <taxon>Metazoa</taxon>
        <taxon>Spiralia</taxon>
        <taxon>Gnathifera</taxon>
        <taxon>Rotifera</taxon>
        <taxon>Eurotatoria</taxon>
        <taxon>Bdelloidea</taxon>
        <taxon>Philodinida</taxon>
        <taxon>Philodinidae</taxon>
        <taxon>Didymodactylos</taxon>
    </lineage>
</organism>
<comment type="caution">
    <text evidence="2">The sequence shown here is derived from an EMBL/GenBank/DDBJ whole genome shotgun (WGS) entry which is preliminary data.</text>
</comment>
<gene>
    <name evidence="2" type="ORF">GPM918_LOCUS20250</name>
    <name evidence="3" type="ORF">SRO942_LOCUS20235</name>
</gene>
<accession>A0A814RGP7</accession>
<keyword evidence="4" id="KW-1185">Reference proteome</keyword>
<evidence type="ECO:0000313" key="3">
    <source>
        <dbReference type="EMBL" id="CAF3895643.1"/>
    </source>
</evidence>
<keyword evidence="1" id="KW-0812">Transmembrane</keyword>
<feature type="transmembrane region" description="Helical" evidence="1">
    <location>
        <begin position="232"/>
        <end position="254"/>
    </location>
</feature>
<evidence type="ECO:0000313" key="2">
    <source>
        <dbReference type="EMBL" id="CAF1132125.1"/>
    </source>
</evidence>
<dbReference type="EMBL" id="CAJOBC010006347">
    <property type="protein sequence ID" value="CAF3895643.1"/>
    <property type="molecule type" value="Genomic_DNA"/>
</dbReference>
<dbReference type="Proteomes" id="UP000663829">
    <property type="component" value="Unassembled WGS sequence"/>
</dbReference>
<sequence>MLSNMCDLSDQTVSQELSTFIATPYVSSIVQPLSIFYEEISSVITLFQLSTFNSFDQVIQLIRVAIQDNFFTPAPQTQLDVNLIIDKNATLTDTRIVFLYYFNGSYMCSCFTTPTCIAPSGISNYIDQIVLPMPGIFTACFNFDALLESNLDYFYNQLNIDELQGIMASPYPTYVRALNSSLLISYSRTTTIKELLKNLTVEQWYTNISYDSYYSACNPTQCRYTIDQRNDIIYIVTTLVGLVGGILTILKIFIPRIVTVIRGIPMPLLRRKLHNKNIIEPTRDH</sequence>
<dbReference type="AlphaFoldDB" id="A0A814RGP7"/>
<proteinExistence type="predicted"/>
<dbReference type="EMBL" id="CAJNOQ010006354">
    <property type="protein sequence ID" value="CAF1132125.1"/>
    <property type="molecule type" value="Genomic_DNA"/>
</dbReference>
<evidence type="ECO:0000256" key="1">
    <source>
        <dbReference type="SAM" id="Phobius"/>
    </source>
</evidence>
<keyword evidence="1" id="KW-0472">Membrane</keyword>
<keyword evidence="1" id="KW-1133">Transmembrane helix</keyword>
<protein>
    <submittedName>
        <fullName evidence="2">Uncharacterized protein</fullName>
    </submittedName>
</protein>
<evidence type="ECO:0000313" key="4">
    <source>
        <dbReference type="Proteomes" id="UP000663829"/>
    </source>
</evidence>